<evidence type="ECO:0000256" key="3">
    <source>
        <dbReference type="ARBA" id="ARBA00019010"/>
    </source>
</evidence>
<evidence type="ECO:0000256" key="8">
    <source>
        <dbReference type="ARBA" id="ARBA00022840"/>
    </source>
</evidence>
<keyword evidence="8" id="KW-0067">ATP-binding</keyword>
<comment type="similarity">
    <text evidence="2">Belongs to the TsaE family.</text>
</comment>
<dbReference type="Gene3D" id="3.40.50.300">
    <property type="entry name" value="P-loop containing nucleotide triphosphate hydrolases"/>
    <property type="match status" value="1"/>
</dbReference>
<dbReference type="AlphaFoldDB" id="A0A7R8WST1"/>
<evidence type="ECO:0000256" key="9">
    <source>
        <dbReference type="ARBA" id="ARBA00022842"/>
    </source>
</evidence>
<dbReference type="PANTHER" id="PTHR33540">
    <property type="entry name" value="TRNA THREONYLCARBAMOYLADENOSINE BIOSYNTHESIS PROTEIN TSAE"/>
    <property type="match status" value="1"/>
</dbReference>
<keyword evidence="6" id="KW-0479">Metal-binding</keyword>
<organism evidence="11">
    <name type="scientific">Cyprideis torosa</name>
    <dbReference type="NCBI Taxonomy" id="163714"/>
    <lineage>
        <taxon>Eukaryota</taxon>
        <taxon>Metazoa</taxon>
        <taxon>Ecdysozoa</taxon>
        <taxon>Arthropoda</taxon>
        <taxon>Crustacea</taxon>
        <taxon>Oligostraca</taxon>
        <taxon>Ostracoda</taxon>
        <taxon>Podocopa</taxon>
        <taxon>Podocopida</taxon>
        <taxon>Cytherocopina</taxon>
        <taxon>Cytheroidea</taxon>
        <taxon>Cytherideidae</taxon>
        <taxon>Cyprideis</taxon>
    </lineage>
</organism>
<comment type="subcellular location">
    <subcellularLocation>
        <location evidence="1">Cytoplasm</location>
    </subcellularLocation>
</comment>
<reference evidence="11" key="1">
    <citation type="submission" date="2020-11" db="EMBL/GenBank/DDBJ databases">
        <authorList>
            <person name="Tran Van P."/>
        </authorList>
    </citation>
    <scope>NUCLEOTIDE SEQUENCE</scope>
</reference>
<evidence type="ECO:0000256" key="10">
    <source>
        <dbReference type="ARBA" id="ARBA00032441"/>
    </source>
</evidence>
<keyword evidence="4" id="KW-0963">Cytoplasm</keyword>
<accession>A0A7R8WST1</accession>
<dbReference type="GO" id="GO:0046872">
    <property type="term" value="F:metal ion binding"/>
    <property type="evidence" value="ECO:0007669"/>
    <property type="project" value="UniProtKB-KW"/>
</dbReference>
<name>A0A7R8WST1_9CRUS</name>
<evidence type="ECO:0000256" key="1">
    <source>
        <dbReference type="ARBA" id="ARBA00004496"/>
    </source>
</evidence>
<dbReference type="GO" id="GO:0002949">
    <property type="term" value="P:tRNA threonylcarbamoyladenosine modification"/>
    <property type="evidence" value="ECO:0007669"/>
    <property type="project" value="InterPro"/>
</dbReference>
<evidence type="ECO:0000256" key="2">
    <source>
        <dbReference type="ARBA" id="ARBA00007599"/>
    </source>
</evidence>
<evidence type="ECO:0000256" key="7">
    <source>
        <dbReference type="ARBA" id="ARBA00022741"/>
    </source>
</evidence>
<dbReference type="OrthoDB" id="507945at2759"/>
<dbReference type="InterPro" id="IPR003442">
    <property type="entry name" value="T6A_TsaE"/>
</dbReference>
<evidence type="ECO:0000256" key="4">
    <source>
        <dbReference type="ARBA" id="ARBA00022490"/>
    </source>
</evidence>
<dbReference type="SUPFAM" id="SSF52540">
    <property type="entry name" value="P-loop containing nucleoside triphosphate hydrolases"/>
    <property type="match status" value="1"/>
</dbReference>
<dbReference type="InterPro" id="IPR027417">
    <property type="entry name" value="P-loop_NTPase"/>
</dbReference>
<keyword evidence="9" id="KW-0460">Magnesium</keyword>
<keyword evidence="7" id="KW-0547">Nucleotide-binding</keyword>
<dbReference type="NCBIfam" id="TIGR00150">
    <property type="entry name" value="T6A_YjeE"/>
    <property type="match status" value="1"/>
</dbReference>
<gene>
    <name evidence="11" type="ORF">CTOB1V02_LOCUS12437</name>
</gene>
<protein>
    <recommendedName>
        <fullName evidence="3">tRNA threonylcarbamoyladenosine biosynthesis protein TsaE</fullName>
    </recommendedName>
    <alternativeName>
        <fullName evidence="10">t(6)A37 threonylcarbamoyladenosine biosynthesis protein TsaE</fullName>
    </alternativeName>
</protein>
<dbReference type="Pfam" id="PF02367">
    <property type="entry name" value="TsaE"/>
    <property type="match status" value="1"/>
</dbReference>
<dbReference type="GO" id="GO:0005524">
    <property type="term" value="F:ATP binding"/>
    <property type="evidence" value="ECO:0007669"/>
    <property type="project" value="UniProtKB-KW"/>
</dbReference>
<dbReference type="PANTHER" id="PTHR33540:SF2">
    <property type="entry name" value="TRNA THREONYLCARBAMOYLADENOSINE BIOSYNTHESIS PROTEIN TSAE"/>
    <property type="match status" value="1"/>
</dbReference>
<proteinExistence type="inferred from homology"/>
<sequence length="133" mass="14972">MRTPTIETLSEAETKKFAVQCADTAKIGDIFLLNGPLGAGKSVFARAFIQHLAGAEINVPSPTFTLVQIYDTAKASLWHFDLYRLEDPDEVYEIGWEEALDDNILLIEWPEHLGHLKPDTYKEIIIEPLTNES</sequence>
<keyword evidence="5" id="KW-0819">tRNA processing</keyword>
<evidence type="ECO:0000256" key="6">
    <source>
        <dbReference type="ARBA" id="ARBA00022723"/>
    </source>
</evidence>
<feature type="non-terminal residue" evidence="11">
    <location>
        <position position="133"/>
    </location>
</feature>
<dbReference type="GO" id="GO:0005737">
    <property type="term" value="C:cytoplasm"/>
    <property type="evidence" value="ECO:0007669"/>
    <property type="project" value="UniProtKB-SubCell"/>
</dbReference>
<evidence type="ECO:0000256" key="5">
    <source>
        <dbReference type="ARBA" id="ARBA00022694"/>
    </source>
</evidence>
<dbReference type="EMBL" id="OB669281">
    <property type="protein sequence ID" value="CAD7234621.1"/>
    <property type="molecule type" value="Genomic_DNA"/>
</dbReference>
<evidence type="ECO:0000313" key="11">
    <source>
        <dbReference type="EMBL" id="CAD7234621.1"/>
    </source>
</evidence>